<dbReference type="PANTHER" id="PTHR43537">
    <property type="entry name" value="TRANSCRIPTIONAL REGULATOR, GNTR FAMILY"/>
    <property type="match status" value="1"/>
</dbReference>
<dbReference type="Pfam" id="PF07729">
    <property type="entry name" value="FCD"/>
    <property type="match status" value="1"/>
</dbReference>
<keyword evidence="2 5" id="KW-0238">DNA-binding</keyword>
<keyword evidence="1" id="KW-0805">Transcription regulation</keyword>
<evidence type="ECO:0000256" key="3">
    <source>
        <dbReference type="ARBA" id="ARBA00023163"/>
    </source>
</evidence>
<name>A0A1I4A7S7_9LACT</name>
<accession>A0A1I4A7S7</accession>
<dbReference type="Gene3D" id="1.10.10.10">
    <property type="entry name" value="Winged helix-like DNA-binding domain superfamily/Winged helix DNA-binding domain"/>
    <property type="match status" value="1"/>
</dbReference>
<feature type="domain" description="HTH gntR-type" evidence="4">
    <location>
        <begin position="4"/>
        <end position="72"/>
    </location>
</feature>
<gene>
    <name evidence="5" type="ORF">SAMN04488569_104419</name>
</gene>
<organism evidence="5 6">
    <name type="scientific">Marinilactibacillus piezotolerans</name>
    <dbReference type="NCBI Taxonomy" id="258723"/>
    <lineage>
        <taxon>Bacteria</taxon>
        <taxon>Bacillati</taxon>
        <taxon>Bacillota</taxon>
        <taxon>Bacilli</taxon>
        <taxon>Lactobacillales</taxon>
        <taxon>Carnobacteriaceae</taxon>
        <taxon>Marinilactibacillus</taxon>
    </lineage>
</organism>
<dbReference type="InterPro" id="IPR008920">
    <property type="entry name" value="TF_FadR/GntR_C"/>
</dbReference>
<evidence type="ECO:0000259" key="4">
    <source>
        <dbReference type="PROSITE" id="PS50949"/>
    </source>
</evidence>
<keyword evidence="3" id="KW-0804">Transcription</keyword>
<dbReference type="GO" id="GO:0003700">
    <property type="term" value="F:DNA-binding transcription factor activity"/>
    <property type="evidence" value="ECO:0007669"/>
    <property type="project" value="InterPro"/>
</dbReference>
<dbReference type="PROSITE" id="PS50949">
    <property type="entry name" value="HTH_GNTR"/>
    <property type="match status" value="1"/>
</dbReference>
<dbReference type="SMART" id="SM00895">
    <property type="entry name" value="FCD"/>
    <property type="match status" value="1"/>
</dbReference>
<dbReference type="InterPro" id="IPR000524">
    <property type="entry name" value="Tscrpt_reg_HTH_GntR"/>
</dbReference>
<dbReference type="InterPro" id="IPR036390">
    <property type="entry name" value="WH_DNA-bd_sf"/>
</dbReference>
<dbReference type="InterPro" id="IPR036388">
    <property type="entry name" value="WH-like_DNA-bd_sf"/>
</dbReference>
<sequence>MENKTLVEITTQKILNYIKEQNLQIGERLPNEFTLAEQLKVSRNTIREATKMLKSRNILEVKQGSGTFISAKKGLMDDPFGFSLLENKIKMTKDLFDIRFILEPYIASLAAQNATEEEIASIDQLRVQIEEEILNEGTEHLKLDQQLHTQIAKASGNTALYHLLPIINESIHLYNDNFTSEKKKLETIESHREIVNFIKNRDSLGAQQAMLIHMSNNRVSLENDTDANR</sequence>
<dbReference type="RefSeq" id="WP_072693179.1">
    <property type="nucleotide sequence ID" value="NZ_FOSJ01000044.1"/>
</dbReference>
<dbReference type="GO" id="GO:0003677">
    <property type="term" value="F:DNA binding"/>
    <property type="evidence" value="ECO:0007669"/>
    <property type="project" value="UniProtKB-KW"/>
</dbReference>
<keyword evidence="6" id="KW-1185">Reference proteome</keyword>
<dbReference type="CDD" id="cd07377">
    <property type="entry name" value="WHTH_GntR"/>
    <property type="match status" value="1"/>
</dbReference>
<dbReference type="SUPFAM" id="SSF48008">
    <property type="entry name" value="GntR ligand-binding domain-like"/>
    <property type="match status" value="1"/>
</dbReference>
<dbReference type="Proteomes" id="UP000199589">
    <property type="component" value="Unassembled WGS sequence"/>
</dbReference>
<dbReference type="InterPro" id="IPR011711">
    <property type="entry name" value="GntR_C"/>
</dbReference>
<evidence type="ECO:0000256" key="2">
    <source>
        <dbReference type="ARBA" id="ARBA00023125"/>
    </source>
</evidence>
<dbReference type="Pfam" id="PF00392">
    <property type="entry name" value="GntR"/>
    <property type="match status" value="1"/>
</dbReference>
<dbReference type="OrthoDB" id="369138at2"/>
<dbReference type="PRINTS" id="PR00035">
    <property type="entry name" value="HTHGNTR"/>
</dbReference>
<dbReference type="PANTHER" id="PTHR43537:SF5">
    <property type="entry name" value="UXU OPERON TRANSCRIPTIONAL REGULATOR"/>
    <property type="match status" value="1"/>
</dbReference>
<reference evidence="6" key="1">
    <citation type="submission" date="2016-10" db="EMBL/GenBank/DDBJ databases">
        <authorList>
            <person name="Varghese N."/>
            <person name="Submissions S."/>
        </authorList>
    </citation>
    <scope>NUCLEOTIDE SEQUENCE [LARGE SCALE GENOMIC DNA]</scope>
    <source>
        <strain evidence="6">DSM 16108</strain>
    </source>
</reference>
<proteinExistence type="predicted"/>
<dbReference type="SUPFAM" id="SSF46785">
    <property type="entry name" value="Winged helix' DNA-binding domain"/>
    <property type="match status" value="1"/>
</dbReference>
<dbReference type="Gene3D" id="1.20.120.530">
    <property type="entry name" value="GntR ligand-binding domain-like"/>
    <property type="match status" value="1"/>
</dbReference>
<evidence type="ECO:0000313" key="6">
    <source>
        <dbReference type="Proteomes" id="UP000199589"/>
    </source>
</evidence>
<dbReference type="AlphaFoldDB" id="A0A1I4A7S7"/>
<dbReference type="SMART" id="SM00345">
    <property type="entry name" value="HTH_GNTR"/>
    <property type="match status" value="1"/>
</dbReference>
<evidence type="ECO:0000256" key="1">
    <source>
        <dbReference type="ARBA" id="ARBA00023015"/>
    </source>
</evidence>
<evidence type="ECO:0000313" key="5">
    <source>
        <dbReference type="EMBL" id="SFK52250.1"/>
    </source>
</evidence>
<protein>
    <submittedName>
        <fullName evidence="5">DNA-binding transcriptional regulator, FadR family</fullName>
    </submittedName>
</protein>
<dbReference type="EMBL" id="FOSJ01000044">
    <property type="protein sequence ID" value="SFK52250.1"/>
    <property type="molecule type" value="Genomic_DNA"/>
</dbReference>